<evidence type="ECO:0000313" key="2">
    <source>
        <dbReference type="Proteomes" id="UP000198341"/>
    </source>
</evidence>
<dbReference type="AlphaFoldDB" id="K8F9C9"/>
<protein>
    <submittedName>
        <fullName evidence="1">Uncharacterized protein</fullName>
    </submittedName>
</protein>
<dbReference type="KEGG" id="bpg:Bathy10g02690"/>
<reference evidence="1 2" key="1">
    <citation type="submission" date="2011-10" db="EMBL/GenBank/DDBJ databases">
        <authorList>
            <person name="Genoscope - CEA"/>
        </authorList>
    </citation>
    <scope>NUCLEOTIDE SEQUENCE [LARGE SCALE GENOMIC DNA]</scope>
    <source>
        <strain evidence="1 2">RCC 1105</strain>
    </source>
</reference>
<dbReference type="GeneID" id="19013344"/>
<keyword evidence="2" id="KW-1185">Reference proteome</keyword>
<sequence length="367" mass="41156">MTVSPPSLFGRNGLSENVFVEAIRVPDFTSGMKSKFSMLAPRAFTKKNKNKDEDLLDAAYVDEKIVGWDAVSNQPIYDENWNSNKQLLEKYNPGSTERADLPSYTHVPSKEEEQDWLYKGSENAELMKEYERRKKVTEAPPAPILQGETTKSVDEALLSGMSPEERGKMDKSLTAFQRKVMNAMLGGSQAGSDDCNVDAVKAGFLTDRQMRHLKEDKAKIGKDSFVHAAGKLSKGAHLQRKLESDEEMRACVDAVVVNDMCDRAAAGAYLNKVLRQAEGMWKKMQGTSIRDHARYEPLNEKAVLARDRWGAAKKCVDVMMPGYWRETVASEKYRKREEGISEASRVFKAMGGMEKGKVKINGKKIHT</sequence>
<gene>
    <name evidence="1" type="ordered locus">Bathy10g02690</name>
</gene>
<organism evidence="1 2">
    <name type="scientific">Bathycoccus prasinos</name>
    <dbReference type="NCBI Taxonomy" id="41875"/>
    <lineage>
        <taxon>Eukaryota</taxon>
        <taxon>Viridiplantae</taxon>
        <taxon>Chlorophyta</taxon>
        <taxon>Mamiellophyceae</taxon>
        <taxon>Mamiellales</taxon>
        <taxon>Bathycoccaceae</taxon>
        <taxon>Bathycoccus</taxon>
    </lineage>
</organism>
<dbReference type="Proteomes" id="UP000198341">
    <property type="component" value="Chromosome 10"/>
</dbReference>
<dbReference type="EMBL" id="FO082269">
    <property type="protein sequence ID" value="CCO18223.1"/>
    <property type="molecule type" value="Genomic_DNA"/>
</dbReference>
<name>K8F9C9_9CHLO</name>
<evidence type="ECO:0000313" key="1">
    <source>
        <dbReference type="EMBL" id="CCO18223.1"/>
    </source>
</evidence>
<accession>K8F9C9</accession>
<proteinExistence type="predicted"/>
<dbReference type="RefSeq" id="XP_007510690.1">
    <property type="nucleotide sequence ID" value="XM_007510628.1"/>
</dbReference>